<accession>A0ABR5TL50</accession>
<dbReference type="PROSITE" id="PS51257">
    <property type="entry name" value="PROKAR_LIPOPROTEIN"/>
    <property type="match status" value="1"/>
</dbReference>
<evidence type="ECO:0000259" key="3">
    <source>
        <dbReference type="SMART" id="SM00062"/>
    </source>
</evidence>
<comment type="caution">
    <text evidence="4">The sequence shown here is derived from an EMBL/GenBank/DDBJ whole genome shotgun (WGS) entry which is preliminary data.</text>
</comment>
<keyword evidence="2" id="KW-0732">Signal</keyword>
<name>A0ABR5TL50_9BACL</name>
<comment type="similarity">
    <text evidence="1">Belongs to the phosphate/phosphite/phosphonate binding protein family.</text>
</comment>
<dbReference type="NCBIfam" id="TIGR01098">
    <property type="entry name" value="3A0109s03R"/>
    <property type="match status" value="1"/>
</dbReference>
<protein>
    <submittedName>
        <fullName evidence="4">Phosphate/phosphite/phosphonate ABC transporter, periplasmic binding protein</fullName>
    </submittedName>
</protein>
<feature type="domain" description="Solute-binding protein family 3/N-terminal" evidence="3">
    <location>
        <begin position="32"/>
        <end position="267"/>
    </location>
</feature>
<dbReference type="InterPro" id="IPR001638">
    <property type="entry name" value="Solute-binding_3/MltF_N"/>
</dbReference>
<dbReference type="InterPro" id="IPR005770">
    <property type="entry name" value="PhnD"/>
</dbReference>
<dbReference type="Proteomes" id="UP000070467">
    <property type="component" value="Unassembled WGS sequence"/>
</dbReference>
<keyword evidence="5" id="KW-1185">Reference proteome</keyword>
<dbReference type="PANTHER" id="PTHR35841:SF1">
    <property type="entry name" value="PHOSPHONATES-BINDING PERIPLASMIC PROTEIN"/>
    <property type="match status" value="1"/>
</dbReference>
<evidence type="ECO:0000313" key="4">
    <source>
        <dbReference type="EMBL" id="KXB57079.1"/>
    </source>
</evidence>
<evidence type="ECO:0000256" key="1">
    <source>
        <dbReference type="ARBA" id="ARBA00007162"/>
    </source>
</evidence>
<evidence type="ECO:0000256" key="2">
    <source>
        <dbReference type="ARBA" id="ARBA00022729"/>
    </source>
</evidence>
<proteinExistence type="inferred from homology"/>
<dbReference type="PANTHER" id="PTHR35841">
    <property type="entry name" value="PHOSPHONATES-BINDING PERIPLASMIC PROTEIN"/>
    <property type="match status" value="1"/>
</dbReference>
<dbReference type="EMBL" id="LSDB01000052">
    <property type="protein sequence ID" value="KXB57079.1"/>
    <property type="molecule type" value="Genomic_DNA"/>
</dbReference>
<dbReference type="CDD" id="cd01071">
    <property type="entry name" value="PBP2_PhnD_like"/>
    <property type="match status" value="1"/>
</dbReference>
<dbReference type="Gene3D" id="3.40.190.10">
    <property type="entry name" value="Periplasmic binding protein-like II"/>
    <property type="match status" value="2"/>
</dbReference>
<dbReference type="RefSeq" id="WP_232297371.1">
    <property type="nucleotide sequence ID" value="NZ_KQ959899.1"/>
</dbReference>
<gene>
    <name evidence="4" type="ORF">HMPREF1871_00988</name>
</gene>
<sequence>MKKIKKILFLLLAITFIISITGCGNKHEKEKTLKLGFVPLKNNEKLVEDTEPIAKKLSEKLGRKVEIFTASSYIGVVEGLNSGSVDFAFIPPFSSLLATNKGTAKNILTAKGKTGVPGYKSVILAKKSSNINNIADLKGKTLGFVDESSTSGYIYPASMIKNKGIDLDKDVKVLFTGGHDKSVQLLELGDVDAIGTFEGVLDKYSKDFPNIKEDLKVIATSELIPGVTVTVSNSLDNEMQKKIKETLISMQDDKEIMDLFTKLFSITGFEEVNEQSYNNVIEVAKTMNVDLEKVK</sequence>
<dbReference type="SMART" id="SM00062">
    <property type="entry name" value="PBPb"/>
    <property type="match status" value="1"/>
</dbReference>
<organism evidence="4 5">
    <name type="scientific">Gemelliphila asaccharolytica</name>
    <dbReference type="NCBI Taxonomy" id="502393"/>
    <lineage>
        <taxon>Bacteria</taxon>
        <taxon>Bacillati</taxon>
        <taxon>Bacillota</taxon>
        <taxon>Bacilli</taxon>
        <taxon>Bacillales</taxon>
        <taxon>Gemellaceae</taxon>
        <taxon>Gemelliphila</taxon>
    </lineage>
</organism>
<dbReference type="SUPFAM" id="SSF53850">
    <property type="entry name" value="Periplasmic binding protein-like II"/>
    <property type="match status" value="1"/>
</dbReference>
<reference evidence="4 5" key="1">
    <citation type="submission" date="2016-01" db="EMBL/GenBank/DDBJ databases">
        <authorList>
            <person name="Mitreva M."/>
            <person name="Pepin K.H."/>
            <person name="Mihindukulasuriya K.A."/>
            <person name="Fulton R."/>
            <person name="Fronick C."/>
            <person name="O'Laughlin M."/>
            <person name="Miner T."/>
            <person name="Herter B."/>
            <person name="Rosa B.A."/>
            <person name="Cordes M."/>
            <person name="Tomlinson C."/>
            <person name="Wollam A."/>
            <person name="Palsikar V.B."/>
            <person name="Mardis E.R."/>
            <person name="Wilson R.K."/>
        </authorList>
    </citation>
    <scope>NUCLEOTIDE SEQUENCE [LARGE SCALE GENOMIC DNA]</scope>
    <source>
        <strain evidence="4 5">KA00071</strain>
    </source>
</reference>
<dbReference type="Pfam" id="PF12974">
    <property type="entry name" value="Phosphonate-bd"/>
    <property type="match status" value="1"/>
</dbReference>
<evidence type="ECO:0000313" key="5">
    <source>
        <dbReference type="Proteomes" id="UP000070467"/>
    </source>
</evidence>